<keyword evidence="1" id="KW-1015">Disulfide bond</keyword>
<keyword evidence="3" id="KW-0472">Membrane</keyword>
<dbReference type="InterPro" id="IPR023415">
    <property type="entry name" value="LDLR_class-A_CS"/>
</dbReference>
<gene>
    <name evidence="4" type="ORF">NP493_128g02024</name>
</gene>
<dbReference type="PROSITE" id="PS50068">
    <property type="entry name" value="LDLRA_2"/>
    <property type="match status" value="1"/>
</dbReference>
<evidence type="ECO:0000256" key="2">
    <source>
        <dbReference type="PROSITE-ProRule" id="PRU00124"/>
    </source>
</evidence>
<dbReference type="SUPFAM" id="SSF57424">
    <property type="entry name" value="LDL receptor-like module"/>
    <property type="match status" value="1"/>
</dbReference>
<dbReference type="PROSITE" id="PS01209">
    <property type="entry name" value="LDLRA_1"/>
    <property type="match status" value="1"/>
</dbReference>
<dbReference type="EMBL" id="JAODUO010000128">
    <property type="protein sequence ID" value="KAK2188560.1"/>
    <property type="molecule type" value="Genomic_DNA"/>
</dbReference>
<dbReference type="InterPro" id="IPR036055">
    <property type="entry name" value="LDL_receptor-like_sf"/>
</dbReference>
<keyword evidence="3" id="KW-0812">Transmembrane</keyword>
<protein>
    <submittedName>
        <fullName evidence="4">Uncharacterized protein</fullName>
    </submittedName>
</protein>
<dbReference type="AlphaFoldDB" id="A0AAD9P5L1"/>
<organism evidence="4 5">
    <name type="scientific">Ridgeia piscesae</name>
    <name type="common">Tubeworm</name>
    <dbReference type="NCBI Taxonomy" id="27915"/>
    <lineage>
        <taxon>Eukaryota</taxon>
        <taxon>Metazoa</taxon>
        <taxon>Spiralia</taxon>
        <taxon>Lophotrochozoa</taxon>
        <taxon>Annelida</taxon>
        <taxon>Polychaeta</taxon>
        <taxon>Sedentaria</taxon>
        <taxon>Canalipalpata</taxon>
        <taxon>Sabellida</taxon>
        <taxon>Siboglinidae</taxon>
        <taxon>Ridgeia</taxon>
    </lineage>
</organism>
<evidence type="ECO:0000313" key="5">
    <source>
        <dbReference type="Proteomes" id="UP001209878"/>
    </source>
</evidence>
<dbReference type="Pfam" id="PF00057">
    <property type="entry name" value="Ldl_recept_a"/>
    <property type="match status" value="1"/>
</dbReference>
<dbReference type="SMART" id="SM00192">
    <property type="entry name" value="LDLa"/>
    <property type="match status" value="1"/>
</dbReference>
<reference evidence="4" key="1">
    <citation type="journal article" date="2023" name="Mol. Biol. Evol.">
        <title>Third-Generation Sequencing Reveals the Adaptive Role of the Epigenome in Three Deep-Sea Polychaetes.</title>
        <authorList>
            <person name="Perez M."/>
            <person name="Aroh O."/>
            <person name="Sun Y."/>
            <person name="Lan Y."/>
            <person name="Juniper S.K."/>
            <person name="Young C.R."/>
            <person name="Angers B."/>
            <person name="Qian P.Y."/>
        </authorList>
    </citation>
    <scope>NUCLEOTIDE SEQUENCE</scope>
    <source>
        <strain evidence="4">R07B-5</strain>
    </source>
</reference>
<keyword evidence="3" id="KW-1133">Transmembrane helix</keyword>
<proteinExistence type="predicted"/>
<evidence type="ECO:0000313" key="4">
    <source>
        <dbReference type="EMBL" id="KAK2188560.1"/>
    </source>
</evidence>
<evidence type="ECO:0000256" key="3">
    <source>
        <dbReference type="SAM" id="Phobius"/>
    </source>
</evidence>
<sequence>MTVSDLTSHCQRSVRDKRHLVCCVLVVAPPLLLLVAVVTYESATTSSDIAQSCAIGYFACGNLTTTCVAQEFHCDGVEHCPNGADESYEYCREKIYIFNQTHV</sequence>
<accession>A0AAD9P5L1</accession>
<feature type="transmembrane region" description="Helical" evidence="3">
    <location>
        <begin position="20"/>
        <end position="40"/>
    </location>
</feature>
<name>A0AAD9P5L1_RIDPI</name>
<evidence type="ECO:0000256" key="1">
    <source>
        <dbReference type="ARBA" id="ARBA00023157"/>
    </source>
</evidence>
<keyword evidence="5" id="KW-1185">Reference proteome</keyword>
<comment type="caution">
    <text evidence="4">The sequence shown here is derived from an EMBL/GenBank/DDBJ whole genome shotgun (WGS) entry which is preliminary data.</text>
</comment>
<comment type="caution">
    <text evidence="2">Lacks conserved residue(s) required for the propagation of feature annotation.</text>
</comment>
<dbReference type="Proteomes" id="UP001209878">
    <property type="component" value="Unassembled WGS sequence"/>
</dbReference>
<dbReference type="InterPro" id="IPR002172">
    <property type="entry name" value="LDrepeatLR_classA_rpt"/>
</dbReference>
<dbReference type="Gene3D" id="2.40.128.620">
    <property type="match status" value="1"/>
</dbReference>